<evidence type="ECO:0000256" key="3">
    <source>
        <dbReference type="ARBA" id="ARBA00048707"/>
    </source>
</evidence>
<gene>
    <name evidence="4" type="ORF">Vretimale_7507</name>
</gene>
<dbReference type="Pfam" id="PF01981">
    <property type="entry name" value="PTH2"/>
    <property type="match status" value="1"/>
</dbReference>
<dbReference type="PANTHER" id="PTHR46194:SF1">
    <property type="entry name" value="PEPTIDYL-TRNA HYDROLASE PTRHD1-RELATED"/>
    <property type="match status" value="1"/>
</dbReference>
<reference evidence="4" key="1">
    <citation type="journal article" date="2021" name="Proc. Natl. Acad. Sci. U.S.A.">
        <title>Three genomes in the algal genus Volvox reveal the fate of a haploid sex-determining region after a transition to homothallism.</title>
        <authorList>
            <person name="Yamamoto K."/>
            <person name="Hamaji T."/>
            <person name="Kawai-Toyooka H."/>
            <person name="Matsuzaki R."/>
            <person name="Takahashi F."/>
            <person name="Nishimura Y."/>
            <person name="Kawachi M."/>
            <person name="Noguchi H."/>
            <person name="Minakuchi Y."/>
            <person name="Umen J.G."/>
            <person name="Toyoda A."/>
            <person name="Nozaki H."/>
        </authorList>
    </citation>
    <scope>NUCLEOTIDE SEQUENCE</scope>
    <source>
        <strain evidence="4">NIES-3785</strain>
    </source>
</reference>
<dbReference type="InterPro" id="IPR023476">
    <property type="entry name" value="Pep_tRNA_hydro_II_dom_sf"/>
</dbReference>
<comment type="catalytic activity">
    <reaction evidence="3">
        <text>an N-acyl-L-alpha-aminoacyl-tRNA + H2O = an N-acyl-L-amino acid + a tRNA + H(+)</text>
        <dbReference type="Rhea" id="RHEA:54448"/>
        <dbReference type="Rhea" id="RHEA-COMP:10123"/>
        <dbReference type="Rhea" id="RHEA-COMP:13883"/>
        <dbReference type="ChEBI" id="CHEBI:15377"/>
        <dbReference type="ChEBI" id="CHEBI:15378"/>
        <dbReference type="ChEBI" id="CHEBI:59874"/>
        <dbReference type="ChEBI" id="CHEBI:78442"/>
        <dbReference type="ChEBI" id="CHEBI:138191"/>
        <dbReference type="EC" id="3.1.1.29"/>
    </reaction>
</comment>
<evidence type="ECO:0000256" key="2">
    <source>
        <dbReference type="ARBA" id="ARBA00022801"/>
    </source>
</evidence>
<dbReference type="InterPro" id="IPR002833">
    <property type="entry name" value="PTH2"/>
</dbReference>
<dbReference type="AlphaFoldDB" id="A0A8J4LM56"/>
<feature type="non-terminal residue" evidence="4">
    <location>
        <position position="212"/>
    </location>
</feature>
<dbReference type="SUPFAM" id="SSF102462">
    <property type="entry name" value="Peptidyl-tRNA hydrolase II"/>
    <property type="match status" value="1"/>
</dbReference>
<dbReference type="PANTHER" id="PTHR46194">
    <property type="entry name" value="PEPTIDYL-TRNA HYDROLASE PTRHD1-RELATED"/>
    <property type="match status" value="1"/>
</dbReference>
<evidence type="ECO:0000313" key="4">
    <source>
        <dbReference type="EMBL" id="GIM02627.1"/>
    </source>
</evidence>
<dbReference type="InterPro" id="IPR042237">
    <property type="entry name" value="PTRHD1"/>
</dbReference>
<dbReference type="Gene3D" id="3.40.1490.10">
    <property type="entry name" value="Bit1"/>
    <property type="match status" value="1"/>
</dbReference>
<organism evidence="4 5">
    <name type="scientific">Volvox reticuliferus</name>
    <dbReference type="NCBI Taxonomy" id="1737510"/>
    <lineage>
        <taxon>Eukaryota</taxon>
        <taxon>Viridiplantae</taxon>
        <taxon>Chlorophyta</taxon>
        <taxon>core chlorophytes</taxon>
        <taxon>Chlorophyceae</taxon>
        <taxon>CS clade</taxon>
        <taxon>Chlamydomonadales</taxon>
        <taxon>Volvocaceae</taxon>
        <taxon>Volvox</taxon>
    </lineage>
</organism>
<comment type="caution">
    <text evidence="4">The sequence shown here is derived from an EMBL/GenBank/DDBJ whole genome shotgun (WGS) entry which is preliminary data.</text>
</comment>
<evidence type="ECO:0000256" key="1">
    <source>
        <dbReference type="ARBA" id="ARBA00013260"/>
    </source>
</evidence>
<dbReference type="EMBL" id="BNCQ01000012">
    <property type="protein sequence ID" value="GIM02627.1"/>
    <property type="molecule type" value="Genomic_DNA"/>
</dbReference>
<protein>
    <recommendedName>
        <fullName evidence="1">peptidyl-tRNA hydrolase</fullName>
        <ecNumber evidence="1">3.1.1.29</ecNumber>
    </recommendedName>
</protein>
<accession>A0A8J4LM56</accession>
<name>A0A8J4LM56_9CHLO</name>
<proteinExistence type="predicted"/>
<evidence type="ECO:0000313" key="5">
    <source>
        <dbReference type="Proteomes" id="UP000722791"/>
    </source>
</evidence>
<sequence length="212" mass="23190">SMTVVRAAAGARCVHTKACSAVGASVTANNQRRFSLNLYPKLLFWSNSPGASLAQWRKIMSESVAAGRPAEPAQVTQATASAFGSGSQQDFLVQYVVIRKDLWGSLGWPLGSVVAQACHASSAAMWMYRDEEATQQYLAPENIDHMRKVVLEVKDEAQLRKLSEQLAQGGIGHKLWVEQPEDFPTCLATRPYAKSQVASYFKKFQLSKAPIG</sequence>
<dbReference type="EC" id="3.1.1.29" evidence="1"/>
<dbReference type="Proteomes" id="UP000722791">
    <property type="component" value="Unassembled WGS sequence"/>
</dbReference>
<keyword evidence="2" id="KW-0378">Hydrolase</keyword>
<dbReference type="CDD" id="cd02429">
    <property type="entry name" value="PTH2_like"/>
    <property type="match status" value="1"/>
</dbReference>
<dbReference type="GO" id="GO:0004045">
    <property type="term" value="F:peptidyl-tRNA hydrolase activity"/>
    <property type="evidence" value="ECO:0007669"/>
    <property type="project" value="UniProtKB-EC"/>
</dbReference>